<dbReference type="EMBL" id="CM056810">
    <property type="protein sequence ID" value="KAJ8646037.1"/>
    <property type="molecule type" value="Genomic_DNA"/>
</dbReference>
<keyword evidence="2" id="KW-1185">Reference proteome</keyword>
<reference evidence="1 2" key="1">
    <citation type="journal article" date="2022" name="Hortic Res">
        <title>A haplotype resolved chromosomal level avocado genome allows analysis of novel avocado genes.</title>
        <authorList>
            <person name="Nath O."/>
            <person name="Fletcher S.J."/>
            <person name="Hayward A."/>
            <person name="Shaw L.M."/>
            <person name="Masouleh A.K."/>
            <person name="Furtado A."/>
            <person name="Henry R.J."/>
            <person name="Mitter N."/>
        </authorList>
    </citation>
    <scope>NUCLEOTIDE SEQUENCE [LARGE SCALE GENOMIC DNA]</scope>
    <source>
        <strain evidence="2">cv. Hass</strain>
    </source>
</reference>
<evidence type="ECO:0000313" key="2">
    <source>
        <dbReference type="Proteomes" id="UP001234297"/>
    </source>
</evidence>
<name>A0ACC2MLL0_PERAE</name>
<organism evidence="1 2">
    <name type="scientific">Persea americana</name>
    <name type="common">Avocado</name>
    <dbReference type="NCBI Taxonomy" id="3435"/>
    <lineage>
        <taxon>Eukaryota</taxon>
        <taxon>Viridiplantae</taxon>
        <taxon>Streptophyta</taxon>
        <taxon>Embryophyta</taxon>
        <taxon>Tracheophyta</taxon>
        <taxon>Spermatophyta</taxon>
        <taxon>Magnoliopsida</taxon>
        <taxon>Magnoliidae</taxon>
        <taxon>Laurales</taxon>
        <taxon>Lauraceae</taxon>
        <taxon>Persea</taxon>
    </lineage>
</organism>
<accession>A0ACC2MLL0</accession>
<dbReference type="Proteomes" id="UP001234297">
    <property type="component" value="Chromosome 2"/>
</dbReference>
<gene>
    <name evidence="1" type="ORF">MRB53_007785</name>
</gene>
<proteinExistence type="predicted"/>
<evidence type="ECO:0000313" key="1">
    <source>
        <dbReference type="EMBL" id="KAJ8646037.1"/>
    </source>
</evidence>
<sequence length="403" mass="45902">MAPSSRLRPRSAPASALLSTDTTLPPADAISSPCIPTPSSHTECSSVGSTSRRGRGPTKGFRSERARAKTGGKLLVQFKNNVPIGINASDFVSEIGLQVRNIAPIRGVQRWKEVPADVRQVIKARVFTKYEVVDYDTSDDVRVAVDRKFQARYRDWRNWMHTHYKNCLKKEIDPKTVPFSGVDKDDWVWVIENVYEDEKFHERSMKNTESRKRLPYNHCMGSKSFTAAMHALADPETGEEPHIVEFYKESHYNKKKKKWTDQKCQEIHEKLVAEREKCMQEGAIQLTQEQISINVLGGRSGYLRGFGNGPKPTSTTRSTRTDSEDGERGALRSTVERLQNENAARSQEMEQMKNNQVAMQRQMEEMMRLVARVTRSDMMTQDGVLTSWSVFLVSSLIELKCIH</sequence>
<comment type="caution">
    <text evidence="1">The sequence shown here is derived from an EMBL/GenBank/DDBJ whole genome shotgun (WGS) entry which is preliminary data.</text>
</comment>
<protein>
    <submittedName>
        <fullName evidence="1">Uncharacterized protein</fullName>
    </submittedName>
</protein>